<keyword evidence="2" id="KW-0732">Signal</keyword>
<feature type="compositionally biased region" description="Basic residues" evidence="1">
    <location>
        <begin position="60"/>
        <end position="72"/>
    </location>
</feature>
<feature type="signal peptide" evidence="2">
    <location>
        <begin position="1"/>
        <end position="30"/>
    </location>
</feature>
<dbReference type="EMBL" id="JACHVU010000002">
    <property type="protein sequence ID" value="MBB2989573.1"/>
    <property type="molecule type" value="Genomic_DNA"/>
</dbReference>
<name>A0A839Q2C6_MYCIR</name>
<evidence type="ECO:0000256" key="2">
    <source>
        <dbReference type="SAM" id="SignalP"/>
    </source>
</evidence>
<proteinExistence type="predicted"/>
<feature type="compositionally biased region" description="Polar residues" evidence="1">
    <location>
        <begin position="46"/>
        <end position="58"/>
    </location>
</feature>
<evidence type="ECO:0000313" key="4">
    <source>
        <dbReference type="Proteomes" id="UP000550501"/>
    </source>
</evidence>
<dbReference type="Proteomes" id="UP000550501">
    <property type="component" value="Unassembled WGS sequence"/>
</dbReference>
<sequence length="72" mass="7760">MKTFTRILALPLMSAAILSAGLGMAGTASAKTTVTSTNGSHAIVSTPDTTAHNPTVTAWSHRHRHHHHHWNR</sequence>
<feature type="region of interest" description="Disordered" evidence="1">
    <location>
        <begin position="42"/>
        <end position="72"/>
    </location>
</feature>
<comment type="caution">
    <text evidence="3">The sequence shown here is derived from an EMBL/GenBank/DDBJ whole genome shotgun (WGS) entry which is preliminary data.</text>
</comment>
<organism evidence="3 4">
    <name type="scientific">Mycolicibacterium iranicum</name>
    <name type="common">Mycobacterium iranicum</name>
    <dbReference type="NCBI Taxonomy" id="912594"/>
    <lineage>
        <taxon>Bacteria</taxon>
        <taxon>Bacillati</taxon>
        <taxon>Actinomycetota</taxon>
        <taxon>Actinomycetes</taxon>
        <taxon>Mycobacteriales</taxon>
        <taxon>Mycobacteriaceae</taxon>
        <taxon>Mycolicibacterium</taxon>
    </lineage>
</organism>
<evidence type="ECO:0000313" key="3">
    <source>
        <dbReference type="EMBL" id="MBB2989573.1"/>
    </source>
</evidence>
<keyword evidence="4" id="KW-1185">Reference proteome</keyword>
<gene>
    <name evidence="3" type="ORF">FHR72_001036</name>
</gene>
<accession>A0A839Q2C6</accession>
<evidence type="ECO:0000256" key="1">
    <source>
        <dbReference type="SAM" id="MobiDB-lite"/>
    </source>
</evidence>
<dbReference type="RefSeq" id="WP_183466860.1">
    <property type="nucleotide sequence ID" value="NZ_JACHVU010000002.1"/>
</dbReference>
<dbReference type="AlphaFoldDB" id="A0A839Q2C6"/>
<protein>
    <submittedName>
        <fullName evidence="3">Uncharacterized protein</fullName>
    </submittedName>
</protein>
<feature type="chain" id="PRO_5032640787" evidence="2">
    <location>
        <begin position="31"/>
        <end position="72"/>
    </location>
</feature>
<reference evidence="3 4" key="1">
    <citation type="submission" date="2020-08" db="EMBL/GenBank/DDBJ databases">
        <title>The Agave Microbiome: Exploring the role of microbial communities in plant adaptations to desert environments.</title>
        <authorList>
            <person name="Partida-Martinez L.P."/>
        </authorList>
    </citation>
    <scope>NUCLEOTIDE SEQUENCE [LARGE SCALE GENOMIC DNA]</scope>
    <source>
        <strain evidence="3 4">AT2.18</strain>
    </source>
</reference>